<dbReference type="InterPro" id="IPR016032">
    <property type="entry name" value="Sig_transdc_resp-reg_C-effctor"/>
</dbReference>
<feature type="domain" description="HTH luxR-type" evidence="4">
    <location>
        <begin position="182"/>
        <end position="245"/>
    </location>
</feature>
<keyword evidence="2" id="KW-0238">DNA-binding</keyword>
<keyword evidence="3" id="KW-0804">Transcription</keyword>
<reference evidence="6" key="1">
    <citation type="journal article" date="2022" name="Environ. Microbiol.">
        <title>Functional analysis, diversity, and distribution of carbendazim hydrolases MheI and CbmA, responsible for the initial step in carbendazim degradation.</title>
        <authorList>
            <person name="Zhang M."/>
            <person name="Bai X."/>
            <person name="Li Q."/>
            <person name="Zhang L."/>
            <person name="Zhu Q."/>
            <person name="Gao S."/>
            <person name="Ke Z."/>
            <person name="Jiang M."/>
            <person name="Hu J."/>
            <person name="Qiu J."/>
            <person name="Hong Q."/>
        </authorList>
    </citation>
    <scope>NUCLEOTIDE SEQUENCE [LARGE SCALE GENOMIC DNA]</scope>
    <source>
        <strain evidence="6">djl-6</strain>
    </source>
</reference>
<dbReference type="InterPro" id="IPR036388">
    <property type="entry name" value="WH-like_DNA-bd_sf"/>
</dbReference>
<dbReference type="CDD" id="cd06170">
    <property type="entry name" value="LuxR_C_like"/>
    <property type="match status" value="1"/>
</dbReference>
<dbReference type="SMART" id="SM00421">
    <property type="entry name" value="HTH_LUXR"/>
    <property type="match status" value="1"/>
</dbReference>
<dbReference type="Pfam" id="PF00196">
    <property type="entry name" value="GerE"/>
    <property type="match status" value="1"/>
</dbReference>
<proteinExistence type="predicted"/>
<dbReference type="AlphaFoldDB" id="A0AB38RDI3"/>
<dbReference type="Proteomes" id="UP000831484">
    <property type="component" value="Chromosome"/>
</dbReference>
<dbReference type="PROSITE" id="PS00622">
    <property type="entry name" value="HTH_LUXR_1"/>
    <property type="match status" value="1"/>
</dbReference>
<keyword evidence="1" id="KW-0805">Transcription regulation</keyword>
<name>A0AB38RDI3_RHOSG</name>
<gene>
    <name evidence="5" type="ORF">M0639_27675</name>
</gene>
<dbReference type="EMBL" id="CP096563">
    <property type="protein sequence ID" value="UPU42764.1"/>
    <property type="molecule type" value="Genomic_DNA"/>
</dbReference>
<dbReference type="PANTHER" id="PTHR44688">
    <property type="entry name" value="DNA-BINDING TRANSCRIPTIONAL ACTIVATOR DEVR_DOSR"/>
    <property type="match status" value="1"/>
</dbReference>
<evidence type="ECO:0000313" key="6">
    <source>
        <dbReference type="Proteomes" id="UP000831484"/>
    </source>
</evidence>
<accession>A0AB38RDI3</accession>
<dbReference type="PRINTS" id="PR00038">
    <property type="entry name" value="HTHLUXR"/>
</dbReference>
<dbReference type="GO" id="GO:0006355">
    <property type="term" value="P:regulation of DNA-templated transcription"/>
    <property type="evidence" value="ECO:0007669"/>
    <property type="project" value="InterPro"/>
</dbReference>
<keyword evidence="6" id="KW-1185">Reference proteome</keyword>
<dbReference type="PANTHER" id="PTHR44688:SF16">
    <property type="entry name" value="DNA-BINDING TRANSCRIPTIONAL ACTIVATOR DEVR_DOSR"/>
    <property type="match status" value="1"/>
</dbReference>
<evidence type="ECO:0000256" key="3">
    <source>
        <dbReference type="ARBA" id="ARBA00023163"/>
    </source>
</evidence>
<evidence type="ECO:0000256" key="2">
    <source>
        <dbReference type="ARBA" id="ARBA00023125"/>
    </source>
</evidence>
<dbReference type="PROSITE" id="PS50043">
    <property type="entry name" value="HTH_LUXR_2"/>
    <property type="match status" value="1"/>
</dbReference>
<dbReference type="InterPro" id="IPR000792">
    <property type="entry name" value="Tscrpt_reg_LuxR_C"/>
</dbReference>
<evidence type="ECO:0000313" key="5">
    <source>
        <dbReference type="EMBL" id="UPU42764.1"/>
    </source>
</evidence>
<evidence type="ECO:0000256" key="1">
    <source>
        <dbReference type="ARBA" id="ARBA00023015"/>
    </source>
</evidence>
<sequence length="245" mass="28252">MSVVRSDLVAPNLQPIRRNNEFARNIEFKRNAMEFLARFVRVSGMVFYSVDRSMNADMHVFDRVCPEENGRYTRHFHELDPFHPRRFAESGADLASSNDIGQRFDKTDYYDGFFRPMGYRYEAELYLRHAGRIVAGVSLLRSARDGDFSREEMQFLQKSHGFVEQSYCMLGQMPSAPSSSAVPEHWRLSARERDVVELLAQGASNIDISRALFISVPTVKSHLQHVYRKSSVHTRTELVSRLVHG</sequence>
<organism evidence="5 6">
    <name type="scientific">Rhodococcus qingshengii JCM 15477</name>
    <dbReference type="NCBI Taxonomy" id="1303681"/>
    <lineage>
        <taxon>Bacteria</taxon>
        <taxon>Bacillati</taxon>
        <taxon>Actinomycetota</taxon>
        <taxon>Actinomycetes</taxon>
        <taxon>Mycobacteriales</taxon>
        <taxon>Nocardiaceae</taxon>
        <taxon>Rhodococcus</taxon>
        <taxon>Rhodococcus erythropolis group</taxon>
    </lineage>
</organism>
<dbReference type="GO" id="GO:0003677">
    <property type="term" value="F:DNA binding"/>
    <property type="evidence" value="ECO:0007669"/>
    <property type="project" value="UniProtKB-KW"/>
</dbReference>
<dbReference type="SUPFAM" id="SSF46894">
    <property type="entry name" value="C-terminal effector domain of the bipartite response regulators"/>
    <property type="match status" value="1"/>
</dbReference>
<protein>
    <submittedName>
        <fullName evidence="5">Helix-turn-helix transcriptional regulator</fullName>
    </submittedName>
</protein>
<dbReference type="Gene3D" id="1.10.10.10">
    <property type="entry name" value="Winged helix-like DNA-binding domain superfamily/Winged helix DNA-binding domain"/>
    <property type="match status" value="1"/>
</dbReference>
<dbReference type="RefSeq" id="WP_054781200.1">
    <property type="nucleotide sequence ID" value="NZ_CP096563.1"/>
</dbReference>
<evidence type="ECO:0000259" key="4">
    <source>
        <dbReference type="PROSITE" id="PS50043"/>
    </source>
</evidence>